<dbReference type="Pfam" id="PF08320">
    <property type="entry name" value="PIG-X"/>
    <property type="match status" value="1"/>
</dbReference>
<gene>
    <name evidence="13" type="ORF">VOLCADRAFT_103795</name>
</gene>
<keyword evidence="8 11" id="KW-0472">Membrane</keyword>
<sequence>MHNVGIPLQWLAAVALACFGLLVSNAPTPQQVLPTHVSMPWWQDIVGRYRLVEGLQVPPPSSGVDCIETLVTGEGFHRRIFFELICLPAVLFGFSNLPQQGGEITILQTIPPEFFVDPYELEHLNAVRKEALDWEIFGHADLEQPAPVCQPTVLALTLRNLGDRPQRQSSRPSYLSVDVPFHVKYSTPVSVSPECTSGPGFLRQFRVGPSTTVTWPAPTLLLRTESHRVTPDHEMVEQEVKGGDRGSATSPGRETTPGSLGFVAMANPPDAQFAQVGIQRNLPLGPQEPAHRSPDAPPQWALVGLRVQMPDMITVPTGCMLHAGWVSFITLISVLLCSGAVIAAAL</sequence>
<dbReference type="InParanoid" id="D8TP93"/>
<feature type="transmembrane region" description="Helical" evidence="11">
    <location>
        <begin position="323"/>
        <end position="345"/>
    </location>
</feature>
<accession>D8TP93</accession>
<keyword evidence="7 11" id="KW-1133">Transmembrane helix</keyword>
<evidence type="ECO:0000256" key="4">
    <source>
        <dbReference type="ARBA" id="ARBA00022502"/>
    </source>
</evidence>
<dbReference type="KEGG" id="vcn:VOLCADRAFT_103795"/>
<keyword evidence="6" id="KW-0256">Endoplasmic reticulum</keyword>
<organism evidence="14">
    <name type="scientific">Volvox carteri f. nagariensis</name>
    <dbReference type="NCBI Taxonomy" id="3068"/>
    <lineage>
        <taxon>Eukaryota</taxon>
        <taxon>Viridiplantae</taxon>
        <taxon>Chlorophyta</taxon>
        <taxon>core chlorophytes</taxon>
        <taxon>Chlorophyceae</taxon>
        <taxon>CS clade</taxon>
        <taxon>Chlamydomonadales</taxon>
        <taxon>Volvocaceae</taxon>
        <taxon>Volvox</taxon>
    </lineage>
</organism>
<evidence type="ECO:0000256" key="7">
    <source>
        <dbReference type="ARBA" id="ARBA00022989"/>
    </source>
</evidence>
<evidence type="ECO:0000256" key="12">
    <source>
        <dbReference type="SAM" id="SignalP"/>
    </source>
</evidence>
<reference evidence="13 14" key="1">
    <citation type="journal article" date="2010" name="Science">
        <title>Genomic analysis of organismal complexity in the multicellular green alga Volvox carteri.</title>
        <authorList>
            <person name="Prochnik S.E."/>
            <person name="Umen J."/>
            <person name="Nedelcu A.M."/>
            <person name="Hallmann A."/>
            <person name="Miller S.M."/>
            <person name="Nishii I."/>
            <person name="Ferris P."/>
            <person name="Kuo A."/>
            <person name="Mitros T."/>
            <person name="Fritz-Laylin L.K."/>
            <person name="Hellsten U."/>
            <person name="Chapman J."/>
            <person name="Simakov O."/>
            <person name="Rensing S.A."/>
            <person name="Terry A."/>
            <person name="Pangilinan J."/>
            <person name="Kapitonov V."/>
            <person name="Jurka J."/>
            <person name="Salamov A."/>
            <person name="Shapiro H."/>
            <person name="Schmutz J."/>
            <person name="Grimwood J."/>
            <person name="Lindquist E."/>
            <person name="Lucas S."/>
            <person name="Grigoriev I.V."/>
            <person name="Schmitt R."/>
            <person name="Kirk D."/>
            <person name="Rokhsar D.S."/>
        </authorList>
    </citation>
    <scope>NUCLEOTIDE SEQUENCE [LARGE SCALE GENOMIC DNA]</scope>
    <source>
        <strain evidence="14">f. Nagariensis / Eve</strain>
    </source>
</reference>
<name>D8TP93_VOLCA</name>
<dbReference type="GeneID" id="9624159"/>
<evidence type="ECO:0000256" key="5">
    <source>
        <dbReference type="ARBA" id="ARBA00022692"/>
    </source>
</evidence>
<dbReference type="EMBL" id="GL378330">
    <property type="protein sequence ID" value="EFJ50721.1"/>
    <property type="molecule type" value="Genomic_DNA"/>
</dbReference>
<proteinExistence type="inferred from homology"/>
<dbReference type="OrthoDB" id="5546453at2759"/>
<evidence type="ECO:0000256" key="11">
    <source>
        <dbReference type="SAM" id="Phobius"/>
    </source>
</evidence>
<feature type="compositionally biased region" description="Polar residues" evidence="10">
    <location>
        <begin position="247"/>
        <end position="256"/>
    </location>
</feature>
<feature type="region of interest" description="Disordered" evidence="10">
    <location>
        <begin position="224"/>
        <end position="256"/>
    </location>
</feature>
<dbReference type="RefSeq" id="XP_002948314.1">
    <property type="nucleotide sequence ID" value="XM_002948268.1"/>
</dbReference>
<evidence type="ECO:0000313" key="13">
    <source>
        <dbReference type="EMBL" id="EFJ50721.1"/>
    </source>
</evidence>
<dbReference type="GO" id="GO:0006506">
    <property type="term" value="P:GPI anchor biosynthetic process"/>
    <property type="evidence" value="ECO:0007669"/>
    <property type="project" value="UniProtKB-UniPathway"/>
</dbReference>
<evidence type="ECO:0008006" key="15">
    <source>
        <dbReference type="Google" id="ProtNLM"/>
    </source>
</evidence>
<keyword evidence="14" id="KW-1185">Reference proteome</keyword>
<evidence type="ECO:0000256" key="9">
    <source>
        <dbReference type="ARBA" id="ARBA00023180"/>
    </source>
</evidence>
<keyword evidence="4" id="KW-0337">GPI-anchor biosynthesis</keyword>
<comment type="subcellular location">
    <subcellularLocation>
        <location evidence="1">Endoplasmic reticulum membrane</location>
        <topology evidence="1">Single-pass membrane protein</topology>
    </subcellularLocation>
</comment>
<dbReference type="InterPro" id="IPR040039">
    <property type="entry name" value="PIGX"/>
</dbReference>
<evidence type="ECO:0000256" key="10">
    <source>
        <dbReference type="SAM" id="MobiDB-lite"/>
    </source>
</evidence>
<evidence type="ECO:0000313" key="14">
    <source>
        <dbReference type="Proteomes" id="UP000001058"/>
    </source>
</evidence>
<dbReference type="UniPathway" id="UPA00196"/>
<evidence type="ECO:0000256" key="2">
    <source>
        <dbReference type="ARBA" id="ARBA00004687"/>
    </source>
</evidence>
<comment type="pathway">
    <text evidence="2">Glycolipid biosynthesis; glycosylphosphatidylinositol-anchor biosynthesis.</text>
</comment>
<dbReference type="PANTHER" id="PTHR28650:SF1">
    <property type="entry name" value="PHOSPHATIDYLINOSITOL-GLYCAN BIOSYNTHESIS CLASS X PROTEIN"/>
    <property type="match status" value="1"/>
</dbReference>
<protein>
    <recommendedName>
        <fullName evidence="15">Protein PBN1</fullName>
    </recommendedName>
</protein>
<dbReference type="Proteomes" id="UP000001058">
    <property type="component" value="Unassembled WGS sequence"/>
</dbReference>
<evidence type="ECO:0000256" key="1">
    <source>
        <dbReference type="ARBA" id="ARBA00004389"/>
    </source>
</evidence>
<keyword evidence="9" id="KW-0325">Glycoprotein</keyword>
<comment type="similarity">
    <text evidence="3">Belongs to the PIGX family.</text>
</comment>
<evidence type="ECO:0000256" key="8">
    <source>
        <dbReference type="ARBA" id="ARBA00023136"/>
    </source>
</evidence>
<dbReference type="InterPro" id="IPR013233">
    <property type="entry name" value="PIG-X/PBN1"/>
</dbReference>
<dbReference type="PANTHER" id="PTHR28650">
    <property type="entry name" value="PHOSPHATIDYLINOSITOL-GLYCAN BIOSYNTHESIS CLASS X PROTEIN"/>
    <property type="match status" value="1"/>
</dbReference>
<feature type="signal peptide" evidence="12">
    <location>
        <begin position="1"/>
        <end position="25"/>
    </location>
</feature>
<feature type="compositionally biased region" description="Basic and acidic residues" evidence="10">
    <location>
        <begin position="224"/>
        <end position="244"/>
    </location>
</feature>
<evidence type="ECO:0000256" key="3">
    <source>
        <dbReference type="ARBA" id="ARBA00010345"/>
    </source>
</evidence>
<keyword evidence="12" id="KW-0732">Signal</keyword>
<evidence type="ECO:0000256" key="6">
    <source>
        <dbReference type="ARBA" id="ARBA00022824"/>
    </source>
</evidence>
<dbReference type="AlphaFoldDB" id="D8TP93"/>
<keyword evidence="5 11" id="KW-0812">Transmembrane</keyword>
<dbReference type="GO" id="GO:0005789">
    <property type="term" value="C:endoplasmic reticulum membrane"/>
    <property type="evidence" value="ECO:0007669"/>
    <property type="project" value="UniProtKB-SubCell"/>
</dbReference>
<feature type="chain" id="PRO_5003123739" description="Protein PBN1" evidence="12">
    <location>
        <begin position="26"/>
        <end position="346"/>
    </location>
</feature>